<feature type="region of interest" description="Disordered" evidence="5">
    <location>
        <begin position="258"/>
        <end position="495"/>
    </location>
</feature>
<evidence type="ECO:0008006" key="10">
    <source>
        <dbReference type="Google" id="ProtNLM"/>
    </source>
</evidence>
<dbReference type="InterPro" id="IPR051380">
    <property type="entry name" value="pH-response_reg_palI/RIM9"/>
</dbReference>
<feature type="compositionally biased region" description="Low complexity" evidence="5">
    <location>
        <begin position="626"/>
        <end position="638"/>
    </location>
</feature>
<dbReference type="GO" id="GO:0035838">
    <property type="term" value="C:growing cell tip"/>
    <property type="evidence" value="ECO:0007669"/>
    <property type="project" value="TreeGrafter"/>
</dbReference>
<feature type="region of interest" description="Disordered" evidence="5">
    <location>
        <begin position="195"/>
        <end position="224"/>
    </location>
</feature>
<feature type="signal peptide" evidence="7">
    <location>
        <begin position="1"/>
        <end position="25"/>
    </location>
</feature>
<keyword evidence="4 6" id="KW-0472">Membrane</keyword>
<dbReference type="InterPro" id="IPR009571">
    <property type="entry name" value="SUR7/Rim9-like_fungi"/>
</dbReference>
<organism evidence="8 9">
    <name type="scientific">Ophiocordyceps australis</name>
    <dbReference type="NCBI Taxonomy" id="1399860"/>
    <lineage>
        <taxon>Eukaryota</taxon>
        <taxon>Fungi</taxon>
        <taxon>Dikarya</taxon>
        <taxon>Ascomycota</taxon>
        <taxon>Pezizomycotina</taxon>
        <taxon>Sordariomycetes</taxon>
        <taxon>Hypocreomycetidae</taxon>
        <taxon>Hypocreales</taxon>
        <taxon>Ophiocordycipitaceae</taxon>
        <taxon>Ophiocordyceps</taxon>
    </lineage>
</organism>
<keyword evidence="9" id="KW-1185">Reference proteome</keyword>
<evidence type="ECO:0000313" key="9">
    <source>
        <dbReference type="Proteomes" id="UP000226192"/>
    </source>
</evidence>
<comment type="subcellular location">
    <subcellularLocation>
        <location evidence="1">Membrane</location>
        <topology evidence="1">Multi-pass membrane protein</topology>
    </subcellularLocation>
</comment>
<dbReference type="OrthoDB" id="2354757at2759"/>
<evidence type="ECO:0000313" key="8">
    <source>
        <dbReference type="EMBL" id="PHH59311.1"/>
    </source>
</evidence>
<dbReference type="Proteomes" id="UP000226192">
    <property type="component" value="Unassembled WGS sequence"/>
</dbReference>
<dbReference type="PANTHER" id="PTHR28013">
    <property type="entry name" value="PROTEIN DCV1-RELATED"/>
    <property type="match status" value="1"/>
</dbReference>
<feature type="compositionally biased region" description="Gly residues" evidence="5">
    <location>
        <begin position="340"/>
        <end position="355"/>
    </location>
</feature>
<dbReference type="PANTHER" id="PTHR28013:SF3">
    <property type="entry name" value="PROTEIN DCV1-RELATED"/>
    <property type="match status" value="1"/>
</dbReference>
<evidence type="ECO:0000256" key="2">
    <source>
        <dbReference type="ARBA" id="ARBA00022692"/>
    </source>
</evidence>
<feature type="compositionally biased region" description="Low complexity" evidence="5">
    <location>
        <begin position="269"/>
        <end position="281"/>
    </location>
</feature>
<gene>
    <name evidence="8" type="ORF">CDD81_3403</name>
</gene>
<feature type="compositionally biased region" description="Low complexity" evidence="5">
    <location>
        <begin position="356"/>
        <end position="365"/>
    </location>
</feature>
<evidence type="ECO:0000256" key="5">
    <source>
        <dbReference type="SAM" id="MobiDB-lite"/>
    </source>
</evidence>
<evidence type="ECO:0000256" key="7">
    <source>
        <dbReference type="SAM" id="SignalP"/>
    </source>
</evidence>
<accession>A0A2C5XXG6</accession>
<feature type="transmembrane region" description="Helical" evidence="6">
    <location>
        <begin position="119"/>
        <end position="145"/>
    </location>
</feature>
<dbReference type="STRING" id="1399860.A0A2C5XXG6"/>
<dbReference type="Pfam" id="PF06687">
    <property type="entry name" value="SUR7"/>
    <property type="match status" value="1"/>
</dbReference>
<comment type="caution">
    <text evidence="8">The sequence shown here is derived from an EMBL/GenBank/DDBJ whole genome shotgun (WGS) entry which is preliminary data.</text>
</comment>
<feature type="transmembrane region" description="Helical" evidence="6">
    <location>
        <begin position="151"/>
        <end position="173"/>
    </location>
</feature>
<reference evidence="8 9" key="1">
    <citation type="submission" date="2017-06" db="EMBL/GenBank/DDBJ databases">
        <title>Ant-infecting Ophiocordyceps genomes reveal a high diversity of potential behavioral manipulation genes and a possible major role for enterotoxins.</title>
        <authorList>
            <person name="De Bekker C."/>
            <person name="Evans H.C."/>
            <person name="Brachmann A."/>
            <person name="Hughes D.P."/>
        </authorList>
    </citation>
    <scope>NUCLEOTIDE SEQUENCE [LARGE SCALE GENOMIC DNA]</scope>
    <source>
        <strain evidence="8 9">Map64</strain>
    </source>
</reference>
<feature type="compositionally biased region" description="Gly residues" evidence="5">
    <location>
        <begin position="314"/>
        <end position="327"/>
    </location>
</feature>
<name>A0A2C5XXG6_9HYPO</name>
<feature type="compositionally biased region" description="Polar residues" evidence="5">
    <location>
        <begin position="398"/>
        <end position="407"/>
    </location>
</feature>
<dbReference type="AlphaFoldDB" id="A0A2C5XXG6"/>
<keyword evidence="3 6" id="KW-1133">Transmembrane helix</keyword>
<dbReference type="GO" id="GO:0032153">
    <property type="term" value="C:cell division site"/>
    <property type="evidence" value="ECO:0007669"/>
    <property type="project" value="TreeGrafter"/>
</dbReference>
<feature type="transmembrane region" description="Helical" evidence="6">
    <location>
        <begin position="84"/>
        <end position="107"/>
    </location>
</feature>
<sequence length="650" mass="69692">MLRPATPLSVLLLAAFVLLLLSVLSVPVTKLVPLGKFKDVTFGVFGYCQDSGECSGIRIGYDTRTLLDNENEAFDLPIGVRDTLSTILVVHPVAALLSLVMFVMAAASHFHALSHSSRYLLLLFFLILITFLVTLLAFLVDVLLFIPHMAWGSYIVLAATIILAFSGIASCAMRRTLVSRKARLKRIGENAEMSGENYYNREEQAKPPSPTQSQPTLPMVSGANPAAVDKLPQFTTYESRRKDDQISDERVPLTHITSLEKKAPTMPHAGQAAAFGAPARSPSRDNYGNAMSGPDPFGNRRGRGDMGSSRGFRGRGGGGGAMGGVYGRGDPSPYGPPMRGRGGGGRGGPRGGRAGYGPFPRAGAYGSRGGRPGPPSGYGNATTPYEHQQPPINVPGNGWNSSQNLAMESNHGFRPSASDNDLPRAESPPPLPGLDTAHEAIEMDASPTETPVYTPYRQPGDNDADVVGMVGLQQARAPARHDTIMSDGSRYSTDDVYVPPRMVWNQTSARNSPVASAVETQPPPPPRVNYYEDVHPQFAGPSRPNNQLAENEYDDAQEGIGGGTRSPAESERSNLTSISQRGVNPRWNPNVPPMPQFQGQGIPPRRAVPAPRRQDMILDNPDFQMPGTRPKGPRTGPGMVPGGAYPTNAL</sequence>
<evidence type="ECO:0000256" key="1">
    <source>
        <dbReference type="ARBA" id="ARBA00004141"/>
    </source>
</evidence>
<feature type="compositionally biased region" description="Polar residues" evidence="5">
    <location>
        <begin position="573"/>
        <end position="582"/>
    </location>
</feature>
<evidence type="ECO:0000256" key="3">
    <source>
        <dbReference type="ARBA" id="ARBA00022989"/>
    </source>
</evidence>
<proteinExistence type="predicted"/>
<keyword evidence="7" id="KW-0732">Signal</keyword>
<dbReference type="EMBL" id="NJET01000217">
    <property type="protein sequence ID" value="PHH59311.1"/>
    <property type="molecule type" value="Genomic_DNA"/>
</dbReference>
<feature type="region of interest" description="Disordered" evidence="5">
    <location>
        <begin position="508"/>
        <end position="650"/>
    </location>
</feature>
<protein>
    <recommendedName>
        <fullName evidence="10">PH-response regulator protein palI/RIM9</fullName>
    </recommendedName>
</protein>
<feature type="chain" id="PRO_5012022018" description="PH-response regulator protein palI/RIM9" evidence="7">
    <location>
        <begin position="26"/>
        <end position="650"/>
    </location>
</feature>
<evidence type="ECO:0000256" key="6">
    <source>
        <dbReference type="SAM" id="Phobius"/>
    </source>
</evidence>
<evidence type="ECO:0000256" key="4">
    <source>
        <dbReference type="ARBA" id="ARBA00023136"/>
    </source>
</evidence>
<dbReference type="GO" id="GO:0005886">
    <property type="term" value="C:plasma membrane"/>
    <property type="evidence" value="ECO:0007669"/>
    <property type="project" value="InterPro"/>
</dbReference>
<keyword evidence="2 6" id="KW-0812">Transmembrane</keyword>